<evidence type="ECO:0000256" key="14">
    <source>
        <dbReference type="SAM" id="Coils"/>
    </source>
</evidence>
<dbReference type="PANTHER" id="PTHR42716">
    <property type="entry name" value="L-ASPARTATE OXIDASE"/>
    <property type="match status" value="1"/>
</dbReference>
<evidence type="ECO:0000256" key="1">
    <source>
        <dbReference type="ARBA" id="ARBA00001974"/>
    </source>
</evidence>
<feature type="coiled-coil region" evidence="14">
    <location>
        <begin position="453"/>
        <end position="480"/>
    </location>
</feature>
<name>A0A2W6P2U6_9BACL</name>
<evidence type="ECO:0000256" key="4">
    <source>
        <dbReference type="ARBA" id="ARBA00012173"/>
    </source>
</evidence>
<evidence type="ECO:0000259" key="16">
    <source>
        <dbReference type="Pfam" id="PF00890"/>
    </source>
</evidence>
<dbReference type="SUPFAM" id="SSF51905">
    <property type="entry name" value="FAD/NAD(P)-binding domain"/>
    <property type="match status" value="1"/>
</dbReference>
<dbReference type="GO" id="GO:0033765">
    <property type="term" value="F:steroid dehydrogenase activity, acting on the CH-CH group of donors"/>
    <property type="evidence" value="ECO:0007669"/>
    <property type="project" value="UniProtKB-ARBA"/>
</dbReference>
<proteinExistence type="inferred from homology"/>
<dbReference type="NCBIfam" id="NF005701">
    <property type="entry name" value="PRK07512.1"/>
    <property type="match status" value="1"/>
</dbReference>
<feature type="compositionally biased region" description="Polar residues" evidence="15">
    <location>
        <begin position="426"/>
        <end position="438"/>
    </location>
</feature>
<dbReference type="PRINTS" id="PR00368">
    <property type="entry name" value="FADPNR"/>
</dbReference>
<dbReference type="PIRSF" id="PIRSF000171">
    <property type="entry name" value="SDHA_APRA_LASPO"/>
    <property type="match status" value="1"/>
</dbReference>
<dbReference type="EC" id="1.4.3.16" evidence="4 11"/>
<dbReference type="UniPathway" id="UPA00253">
    <property type="reaction ID" value="UER00326"/>
</dbReference>
<dbReference type="PANTHER" id="PTHR42716:SF2">
    <property type="entry name" value="L-ASPARTATE OXIDASE, CHLOROPLASTIC"/>
    <property type="match status" value="1"/>
</dbReference>
<evidence type="ECO:0000256" key="3">
    <source>
        <dbReference type="ARBA" id="ARBA00008562"/>
    </source>
</evidence>
<feature type="domain" description="Fumarate reductase/succinate dehydrogenase flavoprotein-like C-terminal" evidence="17">
    <location>
        <begin position="444"/>
        <end position="534"/>
    </location>
</feature>
<dbReference type="AlphaFoldDB" id="A0A2W6P2U6"/>
<reference evidence="18 19" key="1">
    <citation type="submission" date="2018-06" db="EMBL/GenBank/DDBJ databases">
        <title>Isolation of heavy metals resistant Paenibacillus silvae NC2 from Gold-Copper mine in ZiJin, China.</title>
        <authorList>
            <person name="Xu J."/>
            <person name="Mazhar H.S."/>
            <person name="Rensing C."/>
        </authorList>
    </citation>
    <scope>NUCLEOTIDE SEQUENCE [LARGE SCALE GENOMIC DNA]</scope>
    <source>
        <strain evidence="18 19">NC2</strain>
    </source>
</reference>
<keyword evidence="14" id="KW-0175">Coiled coil</keyword>
<dbReference type="InterPro" id="IPR005288">
    <property type="entry name" value="NadB"/>
</dbReference>
<evidence type="ECO:0000256" key="11">
    <source>
        <dbReference type="NCBIfam" id="TIGR00551"/>
    </source>
</evidence>
<feature type="active site" description="Proton acceptor" evidence="12">
    <location>
        <position position="291"/>
    </location>
</feature>
<keyword evidence="7 13" id="KW-0662">Pyridine nucleotide biosynthesis</keyword>
<dbReference type="Gene3D" id="3.90.700.10">
    <property type="entry name" value="Succinate dehydrogenase/fumarate reductase flavoprotein, catalytic domain"/>
    <property type="match status" value="1"/>
</dbReference>
<comment type="cofactor">
    <cofactor evidence="1 13">
        <name>FAD</name>
        <dbReference type="ChEBI" id="CHEBI:57692"/>
    </cofactor>
</comment>
<keyword evidence="9 13" id="KW-0560">Oxidoreductase</keyword>
<dbReference type="Gene3D" id="1.20.58.100">
    <property type="entry name" value="Fumarate reductase/succinate dehydrogenase flavoprotein-like, C-terminal domain"/>
    <property type="match status" value="1"/>
</dbReference>
<dbReference type="InterPro" id="IPR003953">
    <property type="entry name" value="FAD-dep_OxRdtase_2_FAD-bd"/>
</dbReference>
<dbReference type="InterPro" id="IPR037099">
    <property type="entry name" value="Fum_R/Succ_DH_flav-like_C_sf"/>
</dbReference>
<dbReference type="SUPFAM" id="SSF56425">
    <property type="entry name" value="Succinate dehydrogenase/fumarate reductase flavoprotein, catalytic domain"/>
    <property type="match status" value="1"/>
</dbReference>
<dbReference type="SUPFAM" id="SSF46977">
    <property type="entry name" value="Succinate dehydrogenase/fumarate reductase flavoprotein C-terminal domain"/>
    <property type="match status" value="1"/>
</dbReference>
<dbReference type="Gene3D" id="3.50.50.60">
    <property type="entry name" value="FAD/NAD(P)-binding domain"/>
    <property type="match status" value="1"/>
</dbReference>
<accession>A0A2W6P2U6</accession>
<evidence type="ECO:0000256" key="6">
    <source>
        <dbReference type="ARBA" id="ARBA00022630"/>
    </source>
</evidence>
<evidence type="ECO:0000259" key="17">
    <source>
        <dbReference type="Pfam" id="PF02910"/>
    </source>
</evidence>
<evidence type="ECO:0000256" key="10">
    <source>
        <dbReference type="ARBA" id="ARBA00048305"/>
    </source>
</evidence>
<comment type="function">
    <text evidence="13">Catalyzes the oxidation of L-aspartate to iminoaspartate.</text>
</comment>
<dbReference type="Proteomes" id="UP000249204">
    <property type="component" value="Unassembled WGS sequence"/>
</dbReference>
<dbReference type="FunFam" id="3.90.700.10:FF:000002">
    <property type="entry name" value="L-aspartate oxidase"/>
    <property type="match status" value="1"/>
</dbReference>
<evidence type="ECO:0000256" key="13">
    <source>
        <dbReference type="RuleBase" id="RU362049"/>
    </source>
</evidence>
<evidence type="ECO:0000256" key="2">
    <source>
        <dbReference type="ARBA" id="ARBA00004950"/>
    </source>
</evidence>
<dbReference type="InterPro" id="IPR015939">
    <property type="entry name" value="Fum_Rdtase/Succ_DH_flav-like_C"/>
</dbReference>
<evidence type="ECO:0000256" key="12">
    <source>
        <dbReference type="PIRSR" id="PIRSR000171-1"/>
    </source>
</evidence>
<organism evidence="18 19">
    <name type="scientific">Paenibacillus silvae</name>
    <dbReference type="NCBI Taxonomy" id="1325358"/>
    <lineage>
        <taxon>Bacteria</taxon>
        <taxon>Bacillati</taxon>
        <taxon>Bacillota</taxon>
        <taxon>Bacilli</taxon>
        <taxon>Bacillales</taxon>
        <taxon>Paenibacillaceae</taxon>
        <taxon>Paenibacillus</taxon>
    </lineage>
</organism>
<comment type="similarity">
    <text evidence="3 13">Belongs to the FAD-dependent oxidoreductase 2 family. NadB subfamily.</text>
</comment>
<evidence type="ECO:0000256" key="9">
    <source>
        <dbReference type="ARBA" id="ARBA00023002"/>
    </source>
</evidence>
<dbReference type="GO" id="GO:0034628">
    <property type="term" value="P:'de novo' NAD+ biosynthetic process from L-aspartate"/>
    <property type="evidence" value="ECO:0007669"/>
    <property type="project" value="TreeGrafter"/>
</dbReference>
<dbReference type="InterPro" id="IPR027477">
    <property type="entry name" value="Succ_DH/fumarate_Rdtase_cat_sf"/>
</dbReference>
<dbReference type="InterPro" id="IPR036188">
    <property type="entry name" value="FAD/NAD-bd_sf"/>
</dbReference>
<evidence type="ECO:0000256" key="15">
    <source>
        <dbReference type="SAM" id="MobiDB-lite"/>
    </source>
</evidence>
<comment type="caution">
    <text evidence="18">The sequence shown here is derived from an EMBL/GenBank/DDBJ whole genome shotgun (WGS) entry which is preliminary data.</text>
</comment>
<evidence type="ECO:0000313" key="18">
    <source>
        <dbReference type="EMBL" id="PZT52526.1"/>
    </source>
</evidence>
<dbReference type="RefSeq" id="WP_111273268.1">
    <property type="nucleotide sequence ID" value="NZ_QKWW01000097.1"/>
</dbReference>
<dbReference type="EMBL" id="QKWW01000097">
    <property type="protein sequence ID" value="PZT52526.1"/>
    <property type="molecule type" value="Genomic_DNA"/>
</dbReference>
<dbReference type="GO" id="GO:0005737">
    <property type="term" value="C:cytoplasm"/>
    <property type="evidence" value="ECO:0007669"/>
    <property type="project" value="UniProtKB-SubCell"/>
</dbReference>
<feature type="domain" description="FAD-dependent oxidoreductase 2 FAD-binding" evidence="16">
    <location>
        <begin position="23"/>
        <end position="393"/>
    </location>
</feature>
<dbReference type="Pfam" id="PF00890">
    <property type="entry name" value="FAD_binding_2"/>
    <property type="match status" value="1"/>
</dbReference>
<evidence type="ECO:0000313" key="19">
    <source>
        <dbReference type="Proteomes" id="UP000249204"/>
    </source>
</evidence>
<evidence type="ECO:0000256" key="8">
    <source>
        <dbReference type="ARBA" id="ARBA00022827"/>
    </source>
</evidence>
<sequence>MKPQIPQYIHDFDLSALPMVETDVLVIGSGIAGLFTAIKASEQHRVLMITKKSLLESNTRYAQGGIAAVIAEDDSPAYHLQDTLVAGAGLCRSEAVEVLVNEGPEGVRELIRLGTLFDLENGELALTQEGAHSHRRILHANGDATGYEIVRALAVEVHEHPVIDVWDEHFVIDLITDQGECIGALVLKEDGSKVFVRAKATVLCSGGAGQLYRYTTNPDVATADGVAMAYRAGAVVRDMEFIQFHPTSLCYPGAPRFLVSEAVRGEGAYLRNVKGERFMEKYHPQLELAPRDIVARAIVSEIELTNSTFVYLDITHESPEMVKHRFPTIYETCMRYGLDMTTDWIPVAPAAHYMMGGVKTDLSGESSIPRLFACGEVSSTGVHGANRLASNSLSEAIVFGRRIVERIESLPSLAPSLGRDVKSRSMDNSSAEQQQSKPISEKRLSLQKMMVRKVGLRRNGKNLQQALDALQQELLFLDQSLNYREELEYANLLTCAWLVTSGALHREESRGAHYREDYPARDDEMWQKHSLQQREQAIVEEWMS</sequence>
<dbReference type="Pfam" id="PF02910">
    <property type="entry name" value="Succ_DH_flav_C"/>
    <property type="match status" value="1"/>
</dbReference>
<comment type="subcellular location">
    <subcellularLocation>
        <location evidence="13">Cytoplasm</location>
    </subcellularLocation>
</comment>
<comment type="catalytic activity">
    <reaction evidence="10">
        <text>L-aspartate + O2 = iminosuccinate + H2O2</text>
        <dbReference type="Rhea" id="RHEA:25876"/>
        <dbReference type="ChEBI" id="CHEBI:15379"/>
        <dbReference type="ChEBI" id="CHEBI:16240"/>
        <dbReference type="ChEBI" id="CHEBI:29991"/>
        <dbReference type="ChEBI" id="CHEBI:77875"/>
        <dbReference type="EC" id="1.4.3.16"/>
    </reaction>
    <physiologicalReaction direction="left-to-right" evidence="10">
        <dbReference type="Rhea" id="RHEA:25877"/>
    </physiologicalReaction>
</comment>
<protein>
    <recommendedName>
        <fullName evidence="5 11">L-aspartate oxidase</fullName>
        <ecNumber evidence="4 11">1.4.3.16</ecNumber>
    </recommendedName>
</protein>
<keyword evidence="6 13" id="KW-0285">Flavoprotein</keyword>
<comment type="pathway">
    <text evidence="2 13">Cofactor biosynthesis; NAD(+) biosynthesis; iminoaspartate from L-aspartate (oxidase route): step 1/1.</text>
</comment>
<feature type="region of interest" description="Disordered" evidence="15">
    <location>
        <begin position="418"/>
        <end position="441"/>
    </location>
</feature>
<keyword evidence="8 13" id="KW-0274">FAD</keyword>
<dbReference type="NCBIfam" id="TIGR00551">
    <property type="entry name" value="nadB"/>
    <property type="match status" value="1"/>
</dbReference>
<evidence type="ECO:0000256" key="7">
    <source>
        <dbReference type="ARBA" id="ARBA00022642"/>
    </source>
</evidence>
<dbReference type="GO" id="GO:0008734">
    <property type="term" value="F:L-aspartate oxidase activity"/>
    <property type="evidence" value="ECO:0007669"/>
    <property type="project" value="UniProtKB-UniRule"/>
</dbReference>
<gene>
    <name evidence="18" type="primary">nadB</name>
    <name evidence="18" type="ORF">DN757_27080</name>
</gene>
<evidence type="ECO:0000256" key="5">
    <source>
        <dbReference type="ARBA" id="ARBA00021901"/>
    </source>
</evidence>